<dbReference type="EMBL" id="AGXS01000011">
    <property type="protein sequence ID" value="EIY53607.1"/>
    <property type="molecule type" value="Genomic_DNA"/>
</dbReference>
<evidence type="ECO:0000256" key="5">
    <source>
        <dbReference type="ARBA" id="ARBA00022833"/>
    </source>
</evidence>
<evidence type="ECO:0000256" key="1">
    <source>
        <dbReference type="ARBA" id="ARBA00005984"/>
    </source>
</evidence>
<feature type="binding site" evidence="8">
    <location>
        <position position="275"/>
    </location>
    <ligand>
        <name>Zn(2+)</name>
        <dbReference type="ChEBI" id="CHEBI:29105"/>
        <label>2</label>
    </ligand>
</feature>
<dbReference type="Gene3D" id="3.40.720.10">
    <property type="entry name" value="Alkaline Phosphatase, subunit A"/>
    <property type="match status" value="2"/>
</dbReference>
<evidence type="ECO:0008006" key="12">
    <source>
        <dbReference type="Google" id="ProtNLM"/>
    </source>
</evidence>
<dbReference type="CDD" id="cd16012">
    <property type="entry name" value="ALP"/>
    <property type="match status" value="1"/>
</dbReference>
<accession>I8XU63</accession>
<evidence type="ECO:0000256" key="2">
    <source>
        <dbReference type="ARBA" id="ARBA00022553"/>
    </source>
</evidence>
<feature type="binding site" evidence="8">
    <location>
        <position position="266"/>
    </location>
    <ligand>
        <name>Mg(2+)</name>
        <dbReference type="ChEBI" id="CHEBI:18420"/>
    </ligand>
</feature>
<feature type="binding site" evidence="8">
    <location>
        <position position="433"/>
    </location>
    <ligand>
        <name>Zn(2+)</name>
        <dbReference type="ChEBI" id="CHEBI:29105"/>
        <label>2</label>
    </ligand>
</feature>
<dbReference type="InterPro" id="IPR017850">
    <property type="entry name" value="Alkaline_phosphatase_core_sf"/>
</dbReference>
<dbReference type="InterPro" id="IPR001952">
    <property type="entry name" value="Alkaline_phosphatase"/>
</dbReference>
<feature type="binding site" evidence="8">
    <location>
        <position position="315"/>
    </location>
    <ligand>
        <name>Zn(2+)</name>
        <dbReference type="ChEBI" id="CHEBI:29105"/>
        <label>2</label>
    </ligand>
</feature>
<keyword evidence="11" id="KW-1185">Reference proteome</keyword>
<name>I8XU63_9BACE</name>
<protein>
    <recommendedName>
        <fullName evidence="12">Alkaline phosphatase</fullName>
    </recommendedName>
</protein>
<sequence>MKRFSLLFISLLLFTLSLRSQEAKYVFLMIGDGMGINQVIATEKYRGANDNKTGITPLSMTQFPFFGLSRTYSLSNDITDSAAGGTALSVAQKTVNGTLGMDSTKTTPLISIAEKAKAKGRAVGITTSVSIDHATPGAFYAHVPDRKMYYAIGLQMAASQFEFFAGADFLAPTDRDKQAVHLHRILKDSGYAILKGHQAFLQEGKKHDKLFLTQLDGKGQNQLARGRASIPFAIDRTDDDLTLSQITTSAIEFLDAKNKGFFLMVEGGKIDWACHSNDAATIFAEVEDFDKSVQLAYEFYLKHPDETLIVVTADHETGGLGLGTTGYTLHFDKFASQTCSLPALSDAISTAIDNNKLFSWEHLKTILKENLGFWESIELSEKQENTLKEAYNQTINGKARAVKSEYFEDGLIAVTAIKILNENAHCGWTTGAHSGTPVPIFAVGVGAERFTGIMENTEIPRRIAEIANY</sequence>
<dbReference type="GO" id="GO:0046872">
    <property type="term" value="F:metal ion binding"/>
    <property type="evidence" value="ECO:0007669"/>
    <property type="project" value="UniProtKB-KW"/>
</dbReference>
<evidence type="ECO:0000313" key="11">
    <source>
        <dbReference type="Proteomes" id="UP000003089"/>
    </source>
</evidence>
<feature type="binding site" evidence="8">
    <location>
        <position position="32"/>
    </location>
    <ligand>
        <name>Mg(2+)</name>
        <dbReference type="ChEBI" id="CHEBI:18420"/>
    </ligand>
</feature>
<dbReference type="Pfam" id="PF00245">
    <property type="entry name" value="Alk_phosphatase"/>
    <property type="match status" value="2"/>
</dbReference>
<dbReference type="PATRIC" id="fig|997884.3.peg.784"/>
<evidence type="ECO:0000313" key="10">
    <source>
        <dbReference type="EMBL" id="EIY53607.1"/>
    </source>
</evidence>
<dbReference type="PANTHER" id="PTHR11596:SF5">
    <property type="entry name" value="ALKALINE PHOSPHATASE"/>
    <property type="match status" value="1"/>
</dbReference>
<feature type="binding site" evidence="8">
    <location>
        <position position="135"/>
    </location>
    <ligand>
        <name>Mg(2+)</name>
        <dbReference type="ChEBI" id="CHEBI:18420"/>
    </ligand>
</feature>
<comment type="cofactor">
    <cofactor evidence="8">
        <name>Zn(2+)</name>
        <dbReference type="ChEBI" id="CHEBI:29105"/>
    </cofactor>
    <text evidence="8">Binds 2 Zn(2+) ions.</text>
</comment>
<dbReference type="PROSITE" id="PS00123">
    <property type="entry name" value="ALKALINE_PHOSPHATASE"/>
    <property type="match status" value="1"/>
</dbReference>
<evidence type="ECO:0000256" key="7">
    <source>
        <dbReference type="PIRSR" id="PIRSR601952-1"/>
    </source>
</evidence>
<dbReference type="PRINTS" id="PR00113">
    <property type="entry name" value="ALKPHPHTASE"/>
</dbReference>
<feature type="binding site" evidence="8">
    <location>
        <position position="133"/>
    </location>
    <ligand>
        <name>Mg(2+)</name>
        <dbReference type="ChEBI" id="CHEBI:18420"/>
    </ligand>
</feature>
<proteinExistence type="inferred from homology"/>
<dbReference type="InterPro" id="IPR018299">
    <property type="entry name" value="Alkaline_phosphatase_AS"/>
</dbReference>
<feature type="binding site" evidence="8">
    <location>
        <position position="271"/>
    </location>
    <ligand>
        <name>Zn(2+)</name>
        <dbReference type="ChEBI" id="CHEBI:29105"/>
        <label>2</label>
    </ligand>
</feature>
<dbReference type="SUPFAM" id="SSF53649">
    <property type="entry name" value="Alkaline phosphatase-like"/>
    <property type="match status" value="1"/>
</dbReference>
<feature type="binding site" evidence="8">
    <location>
        <position position="32"/>
    </location>
    <ligand>
        <name>Zn(2+)</name>
        <dbReference type="ChEBI" id="CHEBI:29105"/>
        <label>2</label>
    </ligand>
</feature>
<feature type="active site" description="Phosphoserine intermediate" evidence="7">
    <location>
        <position position="81"/>
    </location>
</feature>
<dbReference type="eggNOG" id="COG1785">
    <property type="taxonomic scope" value="Bacteria"/>
</dbReference>
<reference evidence="10 11" key="1">
    <citation type="submission" date="2012-02" db="EMBL/GenBank/DDBJ databases">
        <title>The Genome Sequence of Bacteroides nordii CL02T12C05.</title>
        <authorList>
            <consortium name="The Broad Institute Genome Sequencing Platform"/>
            <person name="Earl A."/>
            <person name="Ward D."/>
            <person name="Feldgarden M."/>
            <person name="Gevers D."/>
            <person name="Zitomersky N.L."/>
            <person name="Coyne M.J."/>
            <person name="Comstock L.E."/>
            <person name="Young S.K."/>
            <person name="Zeng Q."/>
            <person name="Gargeya S."/>
            <person name="Fitzgerald M."/>
            <person name="Haas B."/>
            <person name="Abouelleil A."/>
            <person name="Alvarado L."/>
            <person name="Arachchi H.M."/>
            <person name="Berlin A."/>
            <person name="Chapman S.B."/>
            <person name="Gearin G."/>
            <person name="Goldberg J."/>
            <person name="Griggs A."/>
            <person name="Gujja S."/>
            <person name="Hansen M."/>
            <person name="Heiman D."/>
            <person name="Howarth C."/>
            <person name="Larimer J."/>
            <person name="Lui A."/>
            <person name="MacDonald P.J.P."/>
            <person name="McCowen C."/>
            <person name="Montmayeur A."/>
            <person name="Murphy C."/>
            <person name="Neiman D."/>
            <person name="Pearson M."/>
            <person name="Priest M."/>
            <person name="Roberts A."/>
            <person name="Saif S."/>
            <person name="Shea T."/>
            <person name="Sisk P."/>
            <person name="Stolte C."/>
            <person name="Sykes S."/>
            <person name="Wortman J."/>
            <person name="Nusbaum C."/>
            <person name="Birren B."/>
        </authorList>
    </citation>
    <scope>NUCLEOTIDE SEQUENCE [LARGE SCALE GENOMIC DNA]</scope>
    <source>
        <strain evidence="10 11">CL02T12C05</strain>
    </source>
</reference>
<keyword evidence="3 8" id="KW-0479">Metal-binding</keyword>
<dbReference type="SMART" id="SM00098">
    <property type="entry name" value="alkPPc"/>
    <property type="match status" value="1"/>
</dbReference>
<feature type="binding site" evidence="8">
    <location>
        <position position="314"/>
    </location>
    <ligand>
        <name>Zn(2+)</name>
        <dbReference type="ChEBI" id="CHEBI:29105"/>
        <label>2</label>
    </ligand>
</feature>
<dbReference type="HOGENOM" id="CLU_008539_5_0_10"/>
<comment type="similarity">
    <text evidence="1 9">Belongs to the alkaline phosphatase family.</text>
</comment>
<keyword evidence="5 8" id="KW-0862">Zinc</keyword>
<dbReference type="PANTHER" id="PTHR11596">
    <property type="entry name" value="ALKALINE PHOSPHATASE"/>
    <property type="match status" value="1"/>
</dbReference>
<evidence type="ECO:0000256" key="3">
    <source>
        <dbReference type="ARBA" id="ARBA00022723"/>
    </source>
</evidence>
<comment type="cofactor">
    <cofactor evidence="8">
        <name>Mg(2+)</name>
        <dbReference type="ChEBI" id="CHEBI:18420"/>
    </cofactor>
    <text evidence="8">Binds 1 Mg(2+) ion.</text>
</comment>
<gene>
    <name evidence="10" type="ORF">HMPREF1068_00777</name>
</gene>
<dbReference type="Proteomes" id="UP000003089">
    <property type="component" value="Unassembled WGS sequence"/>
</dbReference>
<organism evidence="10 11">
    <name type="scientific">Bacteroides nordii CL02T12C05</name>
    <dbReference type="NCBI Taxonomy" id="997884"/>
    <lineage>
        <taxon>Bacteria</taxon>
        <taxon>Pseudomonadati</taxon>
        <taxon>Bacteroidota</taxon>
        <taxon>Bacteroidia</taxon>
        <taxon>Bacteroidales</taxon>
        <taxon>Bacteroidaceae</taxon>
        <taxon>Bacteroides</taxon>
    </lineage>
</organism>
<dbReference type="GO" id="GO:0004035">
    <property type="term" value="F:alkaline phosphatase activity"/>
    <property type="evidence" value="ECO:0007669"/>
    <property type="project" value="TreeGrafter"/>
</dbReference>
<dbReference type="AlphaFoldDB" id="I8XU63"/>
<evidence type="ECO:0000256" key="4">
    <source>
        <dbReference type="ARBA" id="ARBA00022801"/>
    </source>
</evidence>
<dbReference type="RefSeq" id="WP_007483693.1">
    <property type="nucleotide sequence ID" value="NZ_JH724314.1"/>
</dbReference>
<keyword evidence="2" id="KW-0597">Phosphoprotein</keyword>
<evidence type="ECO:0000256" key="9">
    <source>
        <dbReference type="RuleBase" id="RU003946"/>
    </source>
</evidence>
<comment type="caution">
    <text evidence="10">The sequence shown here is derived from an EMBL/GenBank/DDBJ whole genome shotgun (WGS) entry which is preliminary data.</text>
</comment>
<evidence type="ECO:0000256" key="6">
    <source>
        <dbReference type="ARBA" id="ARBA00022842"/>
    </source>
</evidence>
<evidence type="ECO:0000256" key="8">
    <source>
        <dbReference type="PIRSR" id="PIRSR601952-2"/>
    </source>
</evidence>
<keyword evidence="6 8" id="KW-0460">Magnesium</keyword>
<keyword evidence="4" id="KW-0378">Hydrolase</keyword>
<dbReference type="STRING" id="997884.HMPREF1068_00777"/>